<sequence length="117" mass="13015">LLLFLYPNNMSGPAKKEFLCICPDKPGVIDKRLEVRGNHLEGATKLVSEGSLVLGVGAMFNDSHPKEGETPSFKGSAMMLLAENEEEARKLLENDVYTRNGVWDIENVQIIPVRLFL</sequence>
<feature type="domain" description="YCII-related" evidence="1">
    <location>
        <begin position="18"/>
        <end position="110"/>
    </location>
</feature>
<dbReference type="Pfam" id="PF03795">
    <property type="entry name" value="YCII"/>
    <property type="match status" value="1"/>
</dbReference>
<dbReference type="SUPFAM" id="SSF54909">
    <property type="entry name" value="Dimeric alpha+beta barrel"/>
    <property type="match status" value="1"/>
</dbReference>
<dbReference type="GeneID" id="63698912"/>
<dbReference type="EMBL" id="KK088414">
    <property type="protein sequence ID" value="EYE97888.1"/>
    <property type="molecule type" value="Genomic_DNA"/>
</dbReference>
<evidence type="ECO:0000313" key="2">
    <source>
        <dbReference type="EMBL" id="EYE97888.1"/>
    </source>
</evidence>
<dbReference type="InterPro" id="IPR051807">
    <property type="entry name" value="Sec-metab_biosynth-assoc"/>
</dbReference>
<dbReference type="OrthoDB" id="5519740at2759"/>
<feature type="non-terminal residue" evidence="2">
    <location>
        <position position="1"/>
    </location>
</feature>
<dbReference type="InterPro" id="IPR011008">
    <property type="entry name" value="Dimeric_a/b-barrel"/>
</dbReference>
<dbReference type="InterPro" id="IPR005545">
    <property type="entry name" value="YCII"/>
</dbReference>
<dbReference type="HOGENOM" id="CLU_110355_2_4_1"/>
<dbReference type="Proteomes" id="UP000019804">
    <property type="component" value="Unassembled WGS sequence"/>
</dbReference>
<organism evidence="2 3">
    <name type="scientific">Aspergillus ruber (strain CBS 135680)</name>
    <dbReference type="NCBI Taxonomy" id="1388766"/>
    <lineage>
        <taxon>Eukaryota</taxon>
        <taxon>Fungi</taxon>
        <taxon>Dikarya</taxon>
        <taxon>Ascomycota</taxon>
        <taxon>Pezizomycotina</taxon>
        <taxon>Eurotiomycetes</taxon>
        <taxon>Eurotiomycetidae</taxon>
        <taxon>Eurotiales</taxon>
        <taxon>Aspergillaceae</taxon>
        <taxon>Aspergillus</taxon>
        <taxon>Aspergillus subgen. Aspergillus</taxon>
    </lineage>
</organism>
<name>A0A017SLP1_ASPRC</name>
<protein>
    <recommendedName>
        <fullName evidence="1">YCII-related domain-containing protein</fullName>
    </recommendedName>
</protein>
<dbReference type="Gene3D" id="3.30.70.1060">
    <property type="entry name" value="Dimeric alpha+beta barrel"/>
    <property type="match status" value="1"/>
</dbReference>
<evidence type="ECO:0000259" key="1">
    <source>
        <dbReference type="Pfam" id="PF03795"/>
    </source>
</evidence>
<gene>
    <name evidence="2" type="ORF">EURHEDRAFT_449119</name>
</gene>
<reference evidence="3" key="1">
    <citation type="journal article" date="2014" name="Nat. Commun.">
        <title>Genomic adaptations of the halophilic Dead Sea filamentous fungus Eurotium rubrum.</title>
        <authorList>
            <person name="Kis-Papo T."/>
            <person name="Weig A.R."/>
            <person name="Riley R."/>
            <person name="Persoh D."/>
            <person name="Salamov A."/>
            <person name="Sun H."/>
            <person name="Lipzen A."/>
            <person name="Wasser S.P."/>
            <person name="Rambold G."/>
            <person name="Grigoriev I.V."/>
            <person name="Nevo E."/>
        </authorList>
    </citation>
    <scope>NUCLEOTIDE SEQUENCE [LARGE SCALE GENOMIC DNA]</scope>
    <source>
        <strain evidence="3">CBS 135680</strain>
    </source>
</reference>
<proteinExistence type="predicted"/>
<dbReference type="RefSeq" id="XP_040641576.1">
    <property type="nucleotide sequence ID" value="XM_040783788.1"/>
</dbReference>
<evidence type="ECO:0000313" key="3">
    <source>
        <dbReference type="Proteomes" id="UP000019804"/>
    </source>
</evidence>
<accession>A0A017SLP1</accession>
<dbReference type="AlphaFoldDB" id="A0A017SLP1"/>
<dbReference type="PANTHER" id="PTHR33606">
    <property type="entry name" value="PROTEIN YCII"/>
    <property type="match status" value="1"/>
</dbReference>
<dbReference type="PANTHER" id="PTHR33606:SF3">
    <property type="entry name" value="PROTEIN YCII"/>
    <property type="match status" value="1"/>
</dbReference>
<keyword evidence="3" id="KW-1185">Reference proteome</keyword>